<dbReference type="Proteomes" id="UP000199126">
    <property type="component" value="Unassembled WGS sequence"/>
</dbReference>
<sequence>MVDQSEIETEEVTDDYYRFRIRDDDQFESFADTPEWAEEIAETVTEGAAIQMGSVSESDALRIRSVRVPKKPNLRQEGPKDVATRIVEKVRS</sequence>
<dbReference type="EMBL" id="FODV01000014">
    <property type="protein sequence ID" value="SEP11232.1"/>
    <property type="molecule type" value="Genomic_DNA"/>
</dbReference>
<proteinExistence type="predicted"/>
<protein>
    <submittedName>
        <fullName evidence="1">Uncharacterized protein</fullName>
    </submittedName>
</protein>
<dbReference type="OrthoDB" id="155519at2157"/>
<reference evidence="2" key="1">
    <citation type="submission" date="2016-10" db="EMBL/GenBank/DDBJ databases">
        <authorList>
            <person name="Varghese N."/>
            <person name="Submissions S."/>
        </authorList>
    </citation>
    <scope>NUCLEOTIDE SEQUENCE [LARGE SCALE GENOMIC DNA]</scope>
    <source>
        <strain evidence="2">CGMCC 1.10121</strain>
    </source>
</reference>
<evidence type="ECO:0000313" key="1">
    <source>
        <dbReference type="EMBL" id="SEP11232.1"/>
    </source>
</evidence>
<accession>A0A1H8V6Z2</accession>
<keyword evidence="2" id="KW-1185">Reference proteome</keyword>
<evidence type="ECO:0000313" key="2">
    <source>
        <dbReference type="Proteomes" id="UP000199126"/>
    </source>
</evidence>
<dbReference type="RefSeq" id="WP_089826914.1">
    <property type="nucleotide sequence ID" value="NZ_FODV01000014.1"/>
</dbReference>
<gene>
    <name evidence="1" type="ORF">SAMN04487948_114107</name>
</gene>
<organism evidence="1 2">
    <name type="scientific">Halogranum amylolyticum</name>
    <dbReference type="NCBI Taxonomy" id="660520"/>
    <lineage>
        <taxon>Archaea</taxon>
        <taxon>Methanobacteriati</taxon>
        <taxon>Methanobacteriota</taxon>
        <taxon>Stenosarchaea group</taxon>
        <taxon>Halobacteria</taxon>
        <taxon>Halobacteriales</taxon>
        <taxon>Haloferacaceae</taxon>
    </lineage>
</organism>
<name>A0A1H8V6Z2_9EURY</name>
<dbReference type="AlphaFoldDB" id="A0A1H8V6Z2"/>